<evidence type="ECO:0000256" key="4">
    <source>
        <dbReference type="ARBA" id="ARBA00022989"/>
    </source>
</evidence>
<feature type="transmembrane region" description="Helical" evidence="7">
    <location>
        <begin position="131"/>
        <end position="154"/>
    </location>
</feature>
<comment type="caution">
    <text evidence="9">The sequence shown here is derived from an EMBL/GenBank/DDBJ whole genome shotgun (WGS) entry which is preliminary data.</text>
</comment>
<keyword evidence="5 7" id="KW-0472">Membrane</keyword>
<evidence type="ECO:0000256" key="3">
    <source>
        <dbReference type="ARBA" id="ARBA00022692"/>
    </source>
</evidence>
<comment type="domain">
    <text evidence="7">The DHHC domain is required for palmitoyltransferase activity.</text>
</comment>
<keyword evidence="10" id="KW-1185">Reference proteome</keyword>
<protein>
    <recommendedName>
        <fullName evidence="7">Palmitoyltransferase</fullName>
        <ecNumber evidence="7">2.3.1.225</ecNumber>
    </recommendedName>
</protein>
<feature type="domain" description="Palmitoyltransferase DHHC" evidence="8">
    <location>
        <begin position="85"/>
        <end position="214"/>
    </location>
</feature>
<comment type="catalytic activity">
    <reaction evidence="7">
        <text>L-cysteinyl-[protein] + hexadecanoyl-CoA = S-hexadecanoyl-L-cysteinyl-[protein] + CoA</text>
        <dbReference type="Rhea" id="RHEA:36683"/>
        <dbReference type="Rhea" id="RHEA-COMP:10131"/>
        <dbReference type="Rhea" id="RHEA-COMP:11032"/>
        <dbReference type="ChEBI" id="CHEBI:29950"/>
        <dbReference type="ChEBI" id="CHEBI:57287"/>
        <dbReference type="ChEBI" id="CHEBI:57379"/>
        <dbReference type="ChEBI" id="CHEBI:74151"/>
        <dbReference type="EC" id="2.3.1.225"/>
    </reaction>
</comment>
<sequence length="269" mass="31407">MKALPQIIVKICPFISLTYSIIVIVLTIYINEKVTPIFIFFSIQAYLNWYSIYSISRNATTMEINPMGKKLLVYYKTANSEEYKYWYCEKCVNYTCKPTQHCVFCKKCFHFRDHHCFFLGACILRQNIGNFILFCFYASLTCLYSLCILGPYLYENINRVIRTDTDSFNIFLNFCFPIALIRLLHSRENSYILLVTMFDVLVSILCICLVYATWKLHSCMTGKQRYANISGKQSLKEIFGSYGLSNIIFPYNGLIGTRDLNGKYELKQV</sequence>
<dbReference type="EMBL" id="CAXAJV020001293">
    <property type="protein sequence ID" value="CAL7943146.1"/>
    <property type="molecule type" value="Genomic_DNA"/>
</dbReference>
<keyword evidence="3 7" id="KW-0812">Transmembrane</keyword>
<evidence type="ECO:0000256" key="5">
    <source>
        <dbReference type="ARBA" id="ARBA00023136"/>
    </source>
</evidence>
<dbReference type="InterPro" id="IPR039859">
    <property type="entry name" value="PFA4/ZDH16/20/ERF2-like"/>
</dbReference>
<evidence type="ECO:0000259" key="8">
    <source>
        <dbReference type="Pfam" id="PF01529"/>
    </source>
</evidence>
<keyword evidence="2 7" id="KW-0808">Transferase</keyword>
<evidence type="ECO:0000313" key="9">
    <source>
        <dbReference type="EMBL" id="CAL7943146.1"/>
    </source>
</evidence>
<evidence type="ECO:0000256" key="2">
    <source>
        <dbReference type="ARBA" id="ARBA00022679"/>
    </source>
</evidence>
<name>A0ABP1NSD3_XYLVO</name>
<dbReference type="EC" id="2.3.1.225" evidence="7"/>
<gene>
    <name evidence="9" type="ORF">XYLVIOL_LOCUS5912</name>
</gene>
<organism evidence="9 10">
    <name type="scientific">Xylocopa violacea</name>
    <name type="common">Violet carpenter bee</name>
    <name type="synonym">Apis violacea</name>
    <dbReference type="NCBI Taxonomy" id="135666"/>
    <lineage>
        <taxon>Eukaryota</taxon>
        <taxon>Metazoa</taxon>
        <taxon>Ecdysozoa</taxon>
        <taxon>Arthropoda</taxon>
        <taxon>Hexapoda</taxon>
        <taxon>Insecta</taxon>
        <taxon>Pterygota</taxon>
        <taxon>Neoptera</taxon>
        <taxon>Endopterygota</taxon>
        <taxon>Hymenoptera</taxon>
        <taxon>Apocrita</taxon>
        <taxon>Aculeata</taxon>
        <taxon>Apoidea</taxon>
        <taxon>Anthophila</taxon>
        <taxon>Apidae</taxon>
        <taxon>Xylocopa</taxon>
        <taxon>Xylocopa</taxon>
    </lineage>
</organism>
<evidence type="ECO:0000256" key="7">
    <source>
        <dbReference type="RuleBase" id="RU079119"/>
    </source>
</evidence>
<evidence type="ECO:0000256" key="1">
    <source>
        <dbReference type="ARBA" id="ARBA00004141"/>
    </source>
</evidence>
<comment type="subcellular location">
    <subcellularLocation>
        <location evidence="1">Membrane</location>
        <topology evidence="1">Multi-pass membrane protein</topology>
    </subcellularLocation>
</comment>
<feature type="transmembrane region" description="Helical" evidence="7">
    <location>
        <begin position="166"/>
        <end position="184"/>
    </location>
</feature>
<dbReference type="PROSITE" id="PS50216">
    <property type="entry name" value="DHHC"/>
    <property type="match status" value="1"/>
</dbReference>
<feature type="transmembrane region" description="Helical" evidence="7">
    <location>
        <begin position="191"/>
        <end position="214"/>
    </location>
</feature>
<reference evidence="9 10" key="1">
    <citation type="submission" date="2024-08" db="EMBL/GenBank/DDBJ databases">
        <authorList>
            <person name="Will J Nash"/>
            <person name="Angela Man"/>
            <person name="Seanna McTaggart"/>
            <person name="Kendall Baker"/>
            <person name="Tom Barker"/>
            <person name="Leah Catchpole"/>
            <person name="Alex Durrant"/>
            <person name="Karim Gharbi"/>
            <person name="Naomi Irish"/>
            <person name="Gemy Kaithakottil"/>
            <person name="Debby Ku"/>
            <person name="Aaliyah Providence"/>
            <person name="Felix Shaw"/>
            <person name="David Swarbreck"/>
            <person name="Chris Watkins"/>
            <person name="Ann M. McCartney"/>
            <person name="Giulio Formenti"/>
            <person name="Alice Mouton"/>
            <person name="Noel Vella"/>
            <person name="Bjorn M von Reumont"/>
            <person name="Adriana Vella"/>
            <person name="Wilfried Haerty"/>
        </authorList>
    </citation>
    <scope>NUCLEOTIDE SEQUENCE [LARGE SCALE GENOMIC DNA]</scope>
</reference>
<keyword evidence="4 7" id="KW-1133">Transmembrane helix</keyword>
<proteinExistence type="inferred from homology"/>
<evidence type="ECO:0000313" key="10">
    <source>
        <dbReference type="Proteomes" id="UP001642520"/>
    </source>
</evidence>
<dbReference type="InterPro" id="IPR001594">
    <property type="entry name" value="Palmitoyltrfase_DHHC"/>
</dbReference>
<evidence type="ECO:0000256" key="6">
    <source>
        <dbReference type="ARBA" id="ARBA00023315"/>
    </source>
</evidence>
<feature type="transmembrane region" description="Helical" evidence="7">
    <location>
        <begin position="36"/>
        <end position="53"/>
    </location>
</feature>
<keyword evidence="6 7" id="KW-0012">Acyltransferase</keyword>
<feature type="transmembrane region" description="Helical" evidence="7">
    <location>
        <begin position="7"/>
        <end position="30"/>
    </location>
</feature>
<dbReference type="Pfam" id="PF01529">
    <property type="entry name" value="DHHC"/>
    <property type="match status" value="1"/>
</dbReference>
<comment type="similarity">
    <text evidence="7">Belongs to the DHHC palmitoyltransferase family.</text>
</comment>
<dbReference type="PANTHER" id="PTHR12246">
    <property type="entry name" value="PALMITOYLTRANSFERASE ZDHHC16"/>
    <property type="match status" value="1"/>
</dbReference>
<accession>A0ABP1NSD3</accession>
<dbReference type="Proteomes" id="UP001642520">
    <property type="component" value="Unassembled WGS sequence"/>
</dbReference>